<accession>A0A133UDY7</accession>
<dbReference type="GO" id="GO:0004540">
    <property type="term" value="F:RNA nuclease activity"/>
    <property type="evidence" value="ECO:0007669"/>
    <property type="project" value="TreeGrafter"/>
</dbReference>
<dbReference type="PANTHER" id="PTHR42740:SF1">
    <property type="entry name" value="RIBONUCLEASE VAPC3"/>
    <property type="match status" value="1"/>
</dbReference>
<organism evidence="7 8">
    <name type="scientific">candidate division MSBL1 archaeon SCGC-AAA259E22</name>
    <dbReference type="NCBI Taxonomy" id="1698265"/>
    <lineage>
        <taxon>Archaea</taxon>
        <taxon>Methanobacteriati</taxon>
        <taxon>Methanobacteriota</taxon>
        <taxon>candidate division MSBL1</taxon>
    </lineage>
</organism>
<comment type="caution">
    <text evidence="7">The sequence shown here is derived from an EMBL/GenBank/DDBJ whole genome shotgun (WGS) entry which is preliminary data.</text>
</comment>
<dbReference type="InterPro" id="IPR002716">
    <property type="entry name" value="PIN_dom"/>
</dbReference>
<proteinExistence type="predicted"/>
<dbReference type="GO" id="GO:0016787">
    <property type="term" value="F:hydrolase activity"/>
    <property type="evidence" value="ECO:0007669"/>
    <property type="project" value="UniProtKB-KW"/>
</dbReference>
<protein>
    <recommendedName>
        <fullName evidence="6">PIN domain-containing protein</fullName>
    </recommendedName>
</protein>
<gene>
    <name evidence="7" type="ORF">AKJ66_04370</name>
</gene>
<dbReference type="Proteomes" id="UP000070657">
    <property type="component" value="Unassembled WGS sequence"/>
</dbReference>
<feature type="domain" description="PIN" evidence="6">
    <location>
        <begin position="2"/>
        <end position="120"/>
    </location>
</feature>
<dbReference type="Gene3D" id="3.40.50.1010">
    <property type="entry name" value="5'-nuclease"/>
    <property type="match status" value="1"/>
</dbReference>
<dbReference type="AlphaFoldDB" id="A0A133UDY7"/>
<evidence type="ECO:0000259" key="6">
    <source>
        <dbReference type="Pfam" id="PF01850"/>
    </source>
</evidence>
<dbReference type="SUPFAM" id="SSF88723">
    <property type="entry name" value="PIN domain-like"/>
    <property type="match status" value="1"/>
</dbReference>
<dbReference type="PANTHER" id="PTHR42740">
    <property type="entry name" value="RIBONUCLEASE VAPC3"/>
    <property type="match status" value="1"/>
</dbReference>
<name>A0A133UDY7_9EURY</name>
<evidence type="ECO:0000256" key="1">
    <source>
        <dbReference type="ARBA" id="ARBA00022649"/>
    </source>
</evidence>
<dbReference type="InterPro" id="IPR029060">
    <property type="entry name" value="PIN-like_dom_sf"/>
</dbReference>
<keyword evidence="8" id="KW-1185">Reference proteome</keyword>
<keyword evidence="5" id="KW-0460">Magnesium</keyword>
<evidence type="ECO:0000313" key="7">
    <source>
        <dbReference type="EMBL" id="KXA92306.1"/>
    </source>
</evidence>
<dbReference type="GO" id="GO:0046872">
    <property type="term" value="F:metal ion binding"/>
    <property type="evidence" value="ECO:0007669"/>
    <property type="project" value="UniProtKB-KW"/>
</dbReference>
<evidence type="ECO:0000256" key="3">
    <source>
        <dbReference type="ARBA" id="ARBA00022723"/>
    </source>
</evidence>
<reference evidence="7 8" key="1">
    <citation type="journal article" date="2016" name="Sci. Rep.">
        <title>Metabolic traits of an uncultured archaeal lineage -MSBL1- from brine pools of the Red Sea.</title>
        <authorList>
            <person name="Mwirichia R."/>
            <person name="Alam I."/>
            <person name="Rashid M."/>
            <person name="Vinu M."/>
            <person name="Ba-Alawi W."/>
            <person name="Anthony Kamau A."/>
            <person name="Kamanda Ngugi D."/>
            <person name="Goker M."/>
            <person name="Klenk H.P."/>
            <person name="Bajic V."/>
            <person name="Stingl U."/>
        </authorList>
    </citation>
    <scope>NUCLEOTIDE SEQUENCE [LARGE SCALE GENOMIC DNA]</scope>
    <source>
        <strain evidence="7">SCGC-AAA259E22</strain>
    </source>
</reference>
<sequence length="131" mass="14830">MIADTNYIVDVLNKEENALEKSKDLTEKGRTQNLCTPVIYEVMTGIEYTGSKKERVKFESMVERFVLLPYGEKSARLSGEIHAELLQEGEERGTVDIQVASIALANDETLLTNDSDFEIISEIFGLEMEEY</sequence>
<dbReference type="InterPro" id="IPR051749">
    <property type="entry name" value="PINc/VapC_TA_RNase"/>
</dbReference>
<evidence type="ECO:0000256" key="2">
    <source>
        <dbReference type="ARBA" id="ARBA00022722"/>
    </source>
</evidence>
<keyword evidence="1" id="KW-1277">Toxin-antitoxin system</keyword>
<evidence type="ECO:0000256" key="4">
    <source>
        <dbReference type="ARBA" id="ARBA00022801"/>
    </source>
</evidence>
<keyword evidence="3" id="KW-0479">Metal-binding</keyword>
<dbReference type="Pfam" id="PF01850">
    <property type="entry name" value="PIN"/>
    <property type="match status" value="1"/>
</dbReference>
<keyword evidence="4" id="KW-0378">Hydrolase</keyword>
<evidence type="ECO:0000313" key="8">
    <source>
        <dbReference type="Proteomes" id="UP000070657"/>
    </source>
</evidence>
<evidence type="ECO:0000256" key="5">
    <source>
        <dbReference type="ARBA" id="ARBA00022842"/>
    </source>
</evidence>
<keyword evidence="2" id="KW-0540">Nuclease</keyword>
<dbReference type="EMBL" id="LHXP01000077">
    <property type="protein sequence ID" value="KXA92306.1"/>
    <property type="molecule type" value="Genomic_DNA"/>
</dbReference>